<dbReference type="GO" id="GO:0016491">
    <property type="term" value="F:oxidoreductase activity"/>
    <property type="evidence" value="ECO:0007669"/>
    <property type="project" value="UniProtKB-KW"/>
</dbReference>
<dbReference type="PANTHER" id="PTHR43244">
    <property type="match status" value="1"/>
</dbReference>
<gene>
    <name evidence="4" type="ORF">NS506_05494</name>
</gene>
<name>A0ABC8AYV5_9NOCA</name>
<feature type="domain" description="Luciferase-like" evidence="3">
    <location>
        <begin position="24"/>
        <end position="354"/>
    </location>
</feature>
<reference evidence="4 5" key="1">
    <citation type="submission" date="2016-10" db="EMBL/GenBank/DDBJ databases">
        <title>Genome sequence of Nocardia seriolae strain EM150506, isolated from Anguila japonica.</title>
        <authorList>
            <person name="Han H.-J."/>
        </authorList>
    </citation>
    <scope>NUCLEOTIDE SEQUENCE [LARGE SCALE GENOMIC DNA]</scope>
    <source>
        <strain evidence="4 5">EM150506</strain>
    </source>
</reference>
<proteinExistence type="predicted"/>
<dbReference type="AlphaFoldDB" id="A0ABC8AYV5"/>
<dbReference type="KEGG" id="nsr:NS506_05494"/>
<organism evidence="4 5">
    <name type="scientific">Nocardia seriolae</name>
    <dbReference type="NCBI Taxonomy" id="37332"/>
    <lineage>
        <taxon>Bacteria</taxon>
        <taxon>Bacillati</taxon>
        <taxon>Actinomycetota</taxon>
        <taxon>Actinomycetes</taxon>
        <taxon>Mycobacteriales</taxon>
        <taxon>Nocardiaceae</taxon>
        <taxon>Nocardia</taxon>
    </lineage>
</organism>
<evidence type="ECO:0000256" key="1">
    <source>
        <dbReference type="ARBA" id="ARBA00023002"/>
    </source>
</evidence>
<sequence length="435" mass="44831">MKWVVRVTFPKLSVSLPYWQNRPPLDALAVAEAAEKLAYHRLWIGEMATFDAFALATAIGRSPGRMPLCLGPLPIGVRTPATIAMGAATVAALTGRPVDLALGTSSTVLVRDWHGRRRHRTARHLDETTRIVGALLAGEKVEYDGLIERTRGFRLRLPALRPTRAHAVLGSGAAARGWPSVGSTTGRGPSTGDRPSAAHRAAPADVGPGGEIAVAAFGERALDVAARCADRVVLNLVTPAQTARCVTAIGEFAARAGRAAPPVSVWVTAGADPDADMFTTVRSGVVGYLRAPGYDAMFTEAGFGEVVRLAHGGAHPRDVLAAIPDELPAAVGMFGDPATLAARLGAYRDAGADEVVVVPVTTAADPAGYRTLDALAAIRESATRPGAELRGRLLPGSGSGPHANGASRSGSGPATGEVPRFETPGAAGDSAGSGR</sequence>
<evidence type="ECO:0000313" key="5">
    <source>
        <dbReference type="Proteomes" id="UP000180166"/>
    </source>
</evidence>
<evidence type="ECO:0000259" key="3">
    <source>
        <dbReference type="Pfam" id="PF00296"/>
    </source>
</evidence>
<dbReference type="SUPFAM" id="SSF51679">
    <property type="entry name" value="Bacterial luciferase-like"/>
    <property type="match status" value="1"/>
</dbReference>
<keyword evidence="1" id="KW-0560">Oxidoreductase</keyword>
<protein>
    <recommendedName>
        <fullName evidence="3">Luciferase-like domain-containing protein</fullName>
    </recommendedName>
</protein>
<dbReference type="Gene3D" id="3.20.20.30">
    <property type="entry name" value="Luciferase-like domain"/>
    <property type="match status" value="1"/>
</dbReference>
<dbReference type="InterPro" id="IPR036661">
    <property type="entry name" value="Luciferase-like_sf"/>
</dbReference>
<evidence type="ECO:0000313" key="4">
    <source>
        <dbReference type="EMBL" id="APA99540.1"/>
    </source>
</evidence>
<accession>A0ABC8AYV5</accession>
<feature type="region of interest" description="Disordered" evidence="2">
    <location>
        <begin position="178"/>
        <end position="204"/>
    </location>
</feature>
<dbReference type="Proteomes" id="UP000180166">
    <property type="component" value="Chromosome"/>
</dbReference>
<feature type="region of interest" description="Disordered" evidence="2">
    <location>
        <begin position="386"/>
        <end position="435"/>
    </location>
</feature>
<dbReference type="Pfam" id="PF00296">
    <property type="entry name" value="Bac_luciferase"/>
    <property type="match status" value="1"/>
</dbReference>
<dbReference type="EMBL" id="CP017839">
    <property type="protein sequence ID" value="APA99540.1"/>
    <property type="molecule type" value="Genomic_DNA"/>
</dbReference>
<dbReference type="PANTHER" id="PTHR43244:SF1">
    <property type="entry name" value="5,10-METHYLENETETRAHYDROMETHANOPTERIN REDUCTASE"/>
    <property type="match status" value="1"/>
</dbReference>
<dbReference type="InterPro" id="IPR050564">
    <property type="entry name" value="F420-G6PD/mer"/>
</dbReference>
<evidence type="ECO:0000256" key="2">
    <source>
        <dbReference type="SAM" id="MobiDB-lite"/>
    </source>
</evidence>
<dbReference type="InterPro" id="IPR011251">
    <property type="entry name" value="Luciferase-like_dom"/>
</dbReference>